<dbReference type="Proteomes" id="UP000199416">
    <property type="component" value="Unassembled WGS sequence"/>
</dbReference>
<keyword evidence="2" id="KW-1003">Cell membrane</keyword>
<feature type="domain" description="Type II secretion system protein GspF" evidence="9">
    <location>
        <begin position="113"/>
        <end position="232"/>
    </location>
</feature>
<dbReference type="STRING" id="1190417.SAMN05660690_1417"/>
<evidence type="ECO:0000256" key="7">
    <source>
        <dbReference type="SAM" id="Phobius"/>
    </source>
</evidence>
<evidence type="ECO:0000259" key="9">
    <source>
        <dbReference type="Pfam" id="PF00482"/>
    </source>
</evidence>
<dbReference type="RefSeq" id="WP_245691939.1">
    <property type="nucleotide sequence ID" value="NZ_FMZF01000002.1"/>
</dbReference>
<dbReference type="Pfam" id="PF00482">
    <property type="entry name" value="T2SSF"/>
    <property type="match status" value="1"/>
</dbReference>
<evidence type="ECO:0000256" key="5">
    <source>
        <dbReference type="ARBA" id="ARBA00023136"/>
    </source>
</evidence>
<keyword evidence="8" id="KW-0732">Signal</keyword>
<name>A0A1G6LJU5_9ACTN</name>
<proteinExistence type="predicted"/>
<dbReference type="EMBL" id="FMZF01000002">
    <property type="protein sequence ID" value="SDC43257.1"/>
    <property type="molecule type" value="Genomic_DNA"/>
</dbReference>
<organism evidence="10 11">
    <name type="scientific">Geodermatophilus telluris</name>
    <dbReference type="NCBI Taxonomy" id="1190417"/>
    <lineage>
        <taxon>Bacteria</taxon>
        <taxon>Bacillati</taxon>
        <taxon>Actinomycetota</taxon>
        <taxon>Actinomycetes</taxon>
        <taxon>Geodermatophilales</taxon>
        <taxon>Geodermatophilaceae</taxon>
        <taxon>Geodermatophilus</taxon>
    </lineage>
</organism>
<dbReference type="GO" id="GO:0005886">
    <property type="term" value="C:plasma membrane"/>
    <property type="evidence" value="ECO:0007669"/>
    <property type="project" value="UniProtKB-SubCell"/>
</dbReference>
<dbReference type="PANTHER" id="PTHR35007">
    <property type="entry name" value="INTEGRAL MEMBRANE PROTEIN-RELATED"/>
    <property type="match status" value="1"/>
</dbReference>
<evidence type="ECO:0000256" key="4">
    <source>
        <dbReference type="ARBA" id="ARBA00022989"/>
    </source>
</evidence>
<comment type="subcellular location">
    <subcellularLocation>
        <location evidence="1">Cell membrane</location>
        <topology evidence="1">Multi-pass membrane protein</topology>
    </subcellularLocation>
</comment>
<keyword evidence="5 7" id="KW-0472">Membrane</keyword>
<feature type="region of interest" description="Disordered" evidence="6">
    <location>
        <begin position="34"/>
        <end position="54"/>
    </location>
</feature>
<feature type="transmembrane region" description="Helical" evidence="7">
    <location>
        <begin position="59"/>
        <end position="89"/>
    </location>
</feature>
<reference evidence="11" key="1">
    <citation type="submission" date="2016-10" db="EMBL/GenBank/DDBJ databases">
        <authorList>
            <person name="Varghese N."/>
            <person name="Submissions S."/>
        </authorList>
    </citation>
    <scope>NUCLEOTIDE SEQUENCE [LARGE SCALE GENOMIC DNA]</scope>
    <source>
        <strain evidence="11">DSM 45421</strain>
    </source>
</reference>
<feature type="signal peptide" evidence="8">
    <location>
        <begin position="1"/>
        <end position="24"/>
    </location>
</feature>
<protein>
    <submittedName>
        <fullName evidence="10">Type II secretion system (T2SS), protein F</fullName>
    </submittedName>
</protein>
<dbReference type="AlphaFoldDB" id="A0A1G6LJU5"/>
<gene>
    <name evidence="10" type="ORF">SAMN05660690_1417</name>
</gene>
<keyword evidence="11" id="KW-1185">Reference proteome</keyword>
<dbReference type="PANTHER" id="PTHR35007:SF3">
    <property type="entry name" value="POSSIBLE CONSERVED ALANINE RICH MEMBRANE PROTEIN"/>
    <property type="match status" value="1"/>
</dbReference>
<feature type="transmembrane region" description="Helical" evidence="7">
    <location>
        <begin position="213"/>
        <end position="246"/>
    </location>
</feature>
<evidence type="ECO:0000256" key="3">
    <source>
        <dbReference type="ARBA" id="ARBA00022692"/>
    </source>
</evidence>
<evidence type="ECO:0000313" key="10">
    <source>
        <dbReference type="EMBL" id="SDC43257.1"/>
    </source>
</evidence>
<dbReference type="InterPro" id="IPR018076">
    <property type="entry name" value="T2SS_GspF_dom"/>
</dbReference>
<feature type="chain" id="PRO_5011437633" evidence="8">
    <location>
        <begin position="25"/>
        <end position="247"/>
    </location>
</feature>
<evidence type="ECO:0000256" key="8">
    <source>
        <dbReference type="SAM" id="SignalP"/>
    </source>
</evidence>
<keyword evidence="4 7" id="KW-1133">Transmembrane helix</keyword>
<feature type="compositionally biased region" description="Pro residues" evidence="6">
    <location>
        <begin position="43"/>
        <end position="54"/>
    </location>
</feature>
<accession>A0A1G6LJU5</accession>
<evidence type="ECO:0000256" key="2">
    <source>
        <dbReference type="ARBA" id="ARBA00022475"/>
    </source>
</evidence>
<evidence type="ECO:0000256" key="1">
    <source>
        <dbReference type="ARBA" id="ARBA00004651"/>
    </source>
</evidence>
<keyword evidence="3 7" id="KW-0812">Transmembrane</keyword>
<evidence type="ECO:0000313" key="11">
    <source>
        <dbReference type="Proteomes" id="UP000199416"/>
    </source>
</evidence>
<sequence length="247" mass="23778">MSGPPALAALLLAGALLAWPPASARVAARVRTVGGAPSRPRAGRPPGPAGPPPAGVRRLLLPAAAGLATALLLGGAAGVAAGAGVAVLADRVLRRSGREVDAAAELVPELPVACDLLAVCLAAGLPVAGALAAVAPALPGPLGDALTGVAGRLRLGAAPRVAWSAAPGPLAGLGRVLVRAGESGAAAVPALRVLAAEARTAARSRTEAGVRRAGVWVLAPLGLCFLPAFVCLGVAPLVIGIAGQVFG</sequence>
<evidence type="ECO:0000256" key="6">
    <source>
        <dbReference type="SAM" id="MobiDB-lite"/>
    </source>
</evidence>